<evidence type="ECO:0000313" key="5">
    <source>
        <dbReference type="EMBL" id="SVC20199.1"/>
    </source>
</evidence>
<keyword evidence="3" id="KW-0456">Lyase</keyword>
<organism evidence="5">
    <name type="scientific">marine metagenome</name>
    <dbReference type="NCBI Taxonomy" id="408172"/>
    <lineage>
        <taxon>unclassified sequences</taxon>
        <taxon>metagenomes</taxon>
        <taxon>ecological metagenomes</taxon>
    </lineage>
</organism>
<dbReference type="GO" id="GO:0046872">
    <property type="term" value="F:metal ion binding"/>
    <property type="evidence" value="ECO:0007669"/>
    <property type="project" value="UniProtKB-KW"/>
</dbReference>
<proteinExistence type="inferred from homology"/>
<feature type="domain" description="HpcH/HpaI aldolase/citrate lyase" evidence="4">
    <location>
        <begin position="18"/>
        <end position="197"/>
    </location>
</feature>
<dbReference type="InterPro" id="IPR005000">
    <property type="entry name" value="Aldolase/citrate-lyase_domain"/>
</dbReference>
<dbReference type="PANTHER" id="PTHR30502:SF0">
    <property type="entry name" value="PHOSPHOENOLPYRUVATE CARBOXYLASE FAMILY PROTEIN"/>
    <property type="match status" value="1"/>
</dbReference>
<dbReference type="InterPro" id="IPR050251">
    <property type="entry name" value="HpcH-HpaI_aldolase"/>
</dbReference>
<evidence type="ECO:0000256" key="1">
    <source>
        <dbReference type="ARBA" id="ARBA00005568"/>
    </source>
</evidence>
<dbReference type="EMBL" id="UINC01078788">
    <property type="protein sequence ID" value="SVC20199.1"/>
    <property type="molecule type" value="Genomic_DNA"/>
</dbReference>
<dbReference type="InterPro" id="IPR015813">
    <property type="entry name" value="Pyrv/PenolPyrv_kinase-like_dom"/>
</dbReference>
<keyword evidence="2" id="KW-0479">Metal-binding</keyword>
<gene>
    <name evidence="5" type="ORF">METZ01_LOCUS273053</name>
</gene>
<dbReference type="Gene3D" id="3.20.20.60">
    <property type="entry name" value="Phosphoenolpyruvate-binding domains"/>
    <property type="match status" value="1"/>
</dbReference>
<protein>
    <recommendedName>
        <fullName evidence="4">HpcH/HpaI aldolase/citrate lyase domain-containing protein</fullName>
    </recommendedName>
</protein>
<dbReference type="AlphaFoldDB" id="A0A382K7P4"/>
<dbReference type="GO" id="GO:0016832">
    <property type="term" value="F:aldehyde-lyase activity"/>
    <property type="evidence" value="ECO:0007669"/>
    <property type="project" value="TreeGrafter"/>
</dbReference>
<feature type="non-terminal residue" evidence="5">
    <location>
        <position position="206"/>
    </location>
</feature>
<evidence type="ECO:0000259" key="4">
    <source>
        <dbReference type="Pfam" id="PF03328"/>
    </source>
</evidence>
<comment type="similarity">
    <text evidence="1">Belongs to the HpcH/HpaI aldolase family.</text>
</comment>
<dbReference type="InterPro" id="IPR040442">
    <property type="entry name" value="Pyrv_kinase-like_dom_sf"/>
</dbReference>
<accession>A0A382K7P4</accession>
<dbReference type="GO" id="GO:0005737">
    <property type="term" value="C:cytoplasm"/>
    <property type="evidence" value="ECO:0007669"/>
    <property type="project" value="TreeGrafter"/>
</dbReference>
<name>A0A382K7P4_9ZZZZ</name>
<reference evidence="5" key="1">
    <citation type="submission" date="2018-05" db="EMBL/GenBank/DDBJ databases">
        <authorList>
            <person name="Lanie J.A."/>
            <person name="Ng W.-L."/>
            <person name="Kazmierczak K.M."/>
            <person name="Andrzejewski T.M."/>
            <person name="Davidsen T.M."/>
            <person name="Wayne K.J."/>
            <person name="Tettelin H."/>
            <person name="Glass J.I."/>
            <person name="Rusch D."/>
            <person name="Podicherti R."/>
            <person name="Tsui H.-C.T."/>
            <person name="Winkler M.E."/>
        </authorList>
    </citation>
    <scope>NUCLEOTIDE SEQUENCE</scope>
</reference>
<dbReference type="PANTHER" id="PTHR30502">
    <property type="entry name" value="2-KETO-3-DEOXY-L-RHAMNONATE ALDOLASE"/>
    <property type="match status" value="1"/>
</dbReference>
<sequence length="206" mass="23077">MNNFKKELIKKKFILNGWLSIPNSFTAESMSKMGWDTITIDLQHGQNNYNTSIPMLQGISNSNAVPFVRVPWNEPGIIMKMLDLGVMGIIAPMINTKNECENFVSYCNYPPRGQRSFGPMRAQLIYGSDYHDNANDQIISLAMIETKEAVENIDEILSVPNLTGVYIGPGDMSSSYGLKPQFDVKEDPVYANIKMIAKKAMKNGKI</sequence>
<evidence type="ECO:0000256" key="2">
    <source>
        <dbReference type="ARBA" id="ARBA00022723"/>
    </source>
</evidence>
<dbReference type="SUPFAM" id="SSF51621">
    <property type="entry name" value="Phosphoenolpyruvate/pyruvate domain"/>
    <property type="match status" value="1"/>
</dbReference>
<evidence type="ECO:0000256" key="3">
    <source>
        <dbReference type="ARBA" id="ARBA00023239"/>
    </source>
</evidence>
<dbReference type="Pfam" id="PF03328">
    <property type="entry name" value="HpcH_HpaI"/>
    <property type="match status" value="1"/>
</dbReference>